<organism evidence="2 3">
    <name type="scientific">Eiseniibacteriota bacterium</name>
    <dbReference type="NCBI Taxonomy" id="2212470"/>
    <lineage>
        <taxon>Bacteria</taxon>
        <taxon>Candidatus Eiseniibacteriota</taxon>
    </lineage>
</organism>
<gene>
    <name evidence="2" type="ORF">KJ970_08975</name>
</gene>
<sequence length="538" mass="59700">MNRWRYRVPLPMGSCRRRLGLLVILMAGCSTCAPQTEIETLTLADGNVTIQKEGSFYTFRRNQWSFYSWIHGATNTHHPRDEIQGTTPPVLIHFDAHSDMHPAPSCAEPESLRAGSLPSAERYTIRLSISNFILPTLYYGVVREVYWVQPPISAYQGGMETVPFDLEERDGWIRIVPKPGAQPLDTAAWSIRSYRGESVPRNLDVAVAAGMAAEDWAAGPYTLHCLSFEQLIALEKEGRFDGIETVFDLDLDYFGTSGSLRGYGYLAFTKGSHIALGALGGTLPVFYRSLKDLESEAGILRDFIRRLSPQVVAMAESPDHAHRGMIPSLEGWIETDLLPGRRERPLLGLVSLRTGESLTDLSPDCPVSVNLKGAASFTVDLSRGPEVGEALEMALYHNPHSSDDQLVWRKDLAAGASSVECPLAAFFSNGPEPLGAGWDLEIRQKATGFLLWSSEFCLDDDGWLLRSTLEDLVQSGRLVEDNPAHYISMAPSRIIAEGRRNGLNRNEIHRLLLAHPGVWEHQCRNLQSFREQGGLVGR</sequence>
<keyword evidence="1" id="KW-0732">Signal</keyword>
<comment type="caution">
    <text evidence="2">The sequence shown here is derived from an EMBL/GenBank/DDBJ whole genome shotgun (WGS) entry which is preliminary data.</text>
</comment>
<dbReference type="EMBL" id="JAHJDP010000042">
    <property type="protein sequence ID" value="MBU2691049.1"/>
    <property type="molecule type" value="Genomic_DNA"/>
</dbReference>
<dbReference type="InterPro" id="IPR024131">
    <property type="entry name" value="UPF0489"/>
</dbReference>
<dbReference type="PROSITE" id="PS51257">
    <property type="entry name" value="PROKAR_LIPOPROTEIN"/>
    <property type="match status" value="1"/>
</dbReference>
<accession>A0A948RWR5</accession>
<evidence type="ECO:0000313" key="3">
    <source>
        <dbReference type="Proteomes" id="UP000777784"/>
    </source>
</evidence>
<dbReference type="Proteomes" id="UP000777784">
    <property type="component" value="Unassembled WGS sequence"/>
</dbReference>
<dbReference type="AlphaFoldDB" id="A0A948RWR5"/>
<name>A0A948RWR5_UNCEI</name>
<feature type="chain" id="PRO_5037622768" evidence="1">
    <location>
        <begin position="33"/>
        <end position="538"/>
    </location>
</feature>
<evidence type="ECO:0000313" key="2">
    <source>
        <dbReference type="EMBL" id="MBU2691049.1"/>
    </source>
</evidence>
<reference evidence="2" key="1">
    <citation type="submission" date="2021-05" db="EMBL/GenBank/DDBJ databases">
        <title>Energy efficiency and biological interactions define the core microbiome of deep oligotrophic groundwater.</title>
        <authorList>
            <person name="Mehrshad M."/>
            <person name="Lopez-Fernandez M."/>
            <person name="Bell E."/>
            <person name="Bernier-Latmani R."/>
            <person name="Bertilsson S."/>
            <person name="Dopson M."/>
        </authorList>
    </citation>
    <scope>NUCLEOTIDE SEQUENCE</scope>
    <source>
        <strain evidence="2">Modern_marine.mb.64</strain>
    </source>
</reference>
<dbReference type="Pfam" id="PF12640">
    <property type="entry name" value="UPF0489"/>
    <property type="match status" value="1"/>
</dbReference>
<feature type="signal peptide" evidence="1">
    <location>
        <begin position="1"/>
        <end position="32"/>
    </location>
</feature>
<evidence type="ECO:0000256" key="1">
    <source>
        <dbReference type="SAM" id="SignalP"/>
    </source>
</evidence>
<protein>
    <submittedName>
        <fullName evidence="2">UPF0489 family protein</fullName>
    </submittedName>
</protein>
<proteinExistence type="predicted"/>